<comment type="caution">
    <text evidence="1">The sequence shown here is derived from an EMBL/GenBank/DDBJ whole genome shotgun (WGS) entry which is preliminary data.</text>
</comment>
<dbReference type="RefSeq" id="WP_123845413.1">
    <property type="nucleotide sequence ID" value="NZ_RPDH01000001.1"/>
</dbReference>
<gene>
    <name evidence="1" type="ORF">EGT74_04965</name>
</gene>
<name>A0A3N4PY65_9BACT</name>
<reference evidence="1 2" key="1">
    <citation type="submission" date="2018-11" db="EMBL/GenBank/DDBJ databases">
        <title>Chitinophaga lutea sp.nov., isolate from arsenic contaminated soil.</title>
        <authorList>
            <person name="Zong Y."/>
        </authorList>
    </citation>
    <scope>NUCLEOTIDE SEQUENCE [LARGE SCALE GENOMIC DNA]</scope>
    <source>
        <strain evidence="1 2">ZY74</strain>
    </source>
</reference>
<dbReference type="AlphaFoldDB" id="A0A3N4PY65"/>
<evidence type="ECO:0000313" key="1">
    <source>
        <dbReference type="EMBL" id="RPE12898.1"/>
    </source>
</evidence>
<keyword evidence="2" id="KW-1185">Reference proteome</keyword>
<dbReference type="Proteomes" id="UP000278351">
    <property type="component" value="Unassembled WGS sequence"/>
</dbReference>
<protein>
    <submittedName>
        <fullName evidence="1">Uncharacterized protein</fullName>
    </submittedName>
</protein>
<organism evidence="1 2">
    <name type="scientific">Chitinophaga lutea</name>
    <dbReference type="NCBI Taxonomy" id="2488634"/>
    <lineage>
        <taxon>Bacteria</taxon>
        <taxon>Pseudomonadati</taxon>
        <taxon>Bacteroidota</taxon>
        <taxon>Chitinophagia</taxon>
        <taxon>Chitinophagales</taxon>
        <taxon>Chitinophagaceae</taxon>
        <taxon>Chitinophaga</taxon>
    </lineage>
</organism>
<dbReference type="EMBL" id="RPDH01000001">
    <property type="protein sequence ID" value="RPE12898.1"/>
    <property type="molecule type" value="Genomic_DNA"/>
</dbReference>
<evidence type="ECO:0000313" key="2">
    <source>
        <dbReference type="Proteomes" id="UP000278351"/>
    </source>
</evidence>
<sequence length="199" mass="23710">MEEDMLSMFLLENIHRYFPRLPLINEMKYAETAEVKSLGQLCQYHQEHSAQWNAFRKMVKDTFPGYVVKDPTRLFLRDRCFHLTLCMDKNEDVKVLHLFVSIIVPYFHICKAEYRKFEIEPGNISFQRMNIYHEINEMAEMKSDARALSELAISKFRFAPFPIEYLHVPVQDIAVDDITIKRYDFFDALFLNIDESGFF</sequence>
<accession>A0A3N4PY65</accession>
<proteinExistence type="predicted"/>